<proteinExistence type="predicted"/>
<dbReference type="GO" id="GO:0016791">
    <property type="term" value="F:phosphatase activity"/>
    <property type="evidence" value="ECO:0007669"/>
    <property type="project" value="UniProtKB-ARBA"/>
</dbReference>
<gene>
    <name evidence="1" type="ORF">LAESUDRAFT_676559</name>
</gene>
<dbReference type="Pfam" id="PF00702">
    <property type="entry name" value="Hydrolase"/>
    <property type="match status" value="1"/>
</dbReference>
<dbReference type="OrthoDB" id="444127at2759"/>
<keyword evidence="2" id="KW-1185">Reference proteome</keyword>
<dbReference type="NCBIfam" id="TIGR01549">
    <property type="entry name" value="HAD-SF-IA-v1"/>
    <property type="match status" value="1"/>
</dbReference>
<dbReference type="PANTHER" id="PTHR46191">
    <property type="match status" value="1"/>
</dbReference>
<evidence type="ECO:0000313" key="1">
    <source>
        <dbReference type="EMBL" id="KZT08495.1"/>
    </source>
</evidence>
<dbReference type="InterPro" id="IPR023214">
    <property type="entry name" value="HAD_sf"/>
</dbReference>
<dbReference type="InterPro" id="IPR044924">
    <property type="entry name" value="HAD-SF_hydro_IA_REG-2-like_cap"/>
</dbReference>
<keyword evidence="1" id="KW-0378">Hydrolase</keyword>
<accession>A0A165F6L1</accession>
<dbReference type="Gene3D" id="3.40.50.1000">
    <property type="entry name" value="HAD superfamily/HAD-like"/>
    <property type="match status" value="1"/>
</dbReference>
<dbReference type="InterPro" id="IPR006439">
    <property type="entry name" value="HAD-SF_hydro_IA"/>
</dbReference>
<evidence type="ECO:0000313" key="2">
    <source>
        <dbReference type="Proteomes" id="UP000076871"/>
    </source>
</evidence>
<dbReference type="Proteomes" id="UP000076871">
    <property type="component" value="Unassembled WGS sequence"/>
</dbReference>
<dbReference type="GO" id="GO:0005634">
    <property type="term" value="C:nucleus"/>
    <property type="evidence" value="ECO:0007669"/>
    <property type="project" value="TreeGrafter"/>
</dbReference>
<dbReference type="FunCoup" id="A0A165F6L1">
    <property type="interactions" value="225"/>
</dbReference>
<dbReference type="EMBL" id="KV427615">
    <property type="protein sequence ID" value="KZT08495.1"/>
    <property type="molecule type" value="Genomic_DNA"/>
</dbReference>
<protein>
    <submittedName>
        <fullName evidence="1">HAD-superfamily hydrolase</fullName>
    </submittedName>
</protein>
<dbReference type="AlphaFoldDB" id="A0A165F6L1"/>
<dbReference type="InterPro" id="IPR051828">
    <property type="entry name" value="HAD-like_hydrolase_domain"/>
</dbReference>
<sequence length="257" mass="28091">MSSALNPIRFVLFDALHTLLTPRLPVYVQYSQSFEPYLGTLDPVALKRAFKLALKQVQAEKPAYSHQHGSEGWWGEVIRRTAVGAGADPAAVDRSLAEIVRRLLLRFSSREGYKLFDDALPALQHLRAVDIRTGIVSNSDARMHQALTSLGATPYLSPILLSETEGIEKPARDIFLRACERASVPPSQAVHVGDELDADYNGARAAGLSALLLRRLGPAGEGETKEDDEDLRGVEVVSGLGEVVEWVERRNAAAQGR</sequence>
<dbReference type="PANTHER" id="PTHR46191:SF2">
    <property type="entry name" value="HALOACID DEHALOGENASE-LIKE HYDROLASE DOMAIN-CONTAINING PROTEIN 3"/>
    <property type="match status" value="1"/>
</dbReference>
<dbReference type="STRING" id="1314785.A0A165F6L1"/>
<reference evidence="1 2" key="1">
    <citation type="journal article" date="2016" name="Mol. Biol. Evol.">
        <title>Comparative Genomics of Early-Diverging Mushroom-Forming Fungi Provides Insights into the Origins of Lignocellulose Decay Capabilities.</title>
        <authorList>
            <person name="Nagy L.G."/>
            <person name="Riley R."/>
            <person name="Tritt A."/>
            <person name="Adam C."/>
            <person name="Daum C."/>
            <person name="Floudas D."/>
            <person name="Sun H."/>
            <person name="Yadav J.S."/>
            <person name="Pangilinan J."/>
            <person name="Larsson K.H."/>
            <person name="Matsuura K."/>
            <person name="Barry K."/>
            <person name="Labutti K."/>
            <person name="Kuo R."/>
            <person name="Ohm R.A."/>
            <person name="Bhattacharya S.S."/>
            <person name="Shirouzu T."/>
            <person name="Yoshinaga Y."/>
            <person name="Martin F.M."/>
            <person name="Grigoriev I.V."/>
            <person name="Hibbett D.S."/>
        </authorList>
    </citation>
    <scope>NUCLEOTIDE SEQUENCE [LARGE SCALE GENOMIC DNA]</scope>
    <source>
        <strain evidence="1 2">93-53</strain>
    </source>
</reference>
<dbReference type="InterPro" id="IPR036412">
    <property type="entry name" value="HAD-like_sf"/>
</dbReference>
<dbReference type="RefSeq" id="XP_040766235.1">
    <property type="nucleotide sequence ID" value="XM_040905630.1"/>
</dbReference>
<dbReference type="Gene3D" id="1.10.150.720">
    <property type="entry name" value="Haloacid dehalogenase-like hydrolase"/>
    <property type="match status" value="1"/>
</dbReference>
<name>A0A165F6L1_9APHY</name>
<dbReference type="GeneID" id="63822660"/>
<dbReference type="SUPFAM" id="SSF56784">
    <property type="entry name" value="HAD-like"/>
    <property type="match status" value="1"/>
</dbReference>
<dbReference type="InParanoid" id="A0A165F6L1"/>
<organism evidence="1 2">
    <name type="scientific">Laetiporus sulphureus 93-53</name>
    <dbReference type="NCBI Taxonomy" id="1314785"/>
    <lineage>
        <taxon>Eukaryota</taxon>
        <taxon>Fungi</taxon>
        <taxon>Dikarya</taxon>
        <taxon>Basidiomycota</taxon>
        <taxon>Agaricomycotina</taxon>
        <taxon>Agaricomycetes</taxon>
        <taxon>Polyporales</taxon>
        <taxon>Laetiporus</taxon>
    </lineage>
</organism>